<dbReference type="RefSeq" id="XP_005945686.1">
    <property type="nucleotide sequence ID" value="XM_005945624.2"/>
</dbReference>
<feature type="region of interest" description="Disordered" evidence="1">
    <location>
        <begin position="460"/>
        <end position="484"/>
    </location>
</feature>
<evidence type="ECO:0000256" key="1">
    <source>
        <dbReference type="SAM" id="MobiDB-lite"/>
    </source>
</evidence>
<dbReference type="GeneID" id="102296562"/>
<evidence type="ECO:0000313" key="2">
    <source>
        <dbReference type="Ensembl" id="ENSHBUP00000027249.1"/>
    </source>
</evidence>
<accession>A0A3Q2WXS6</accession>
<dbReference type="OMA" id="EHIQLFC"/>
<dbReference type="SUPFAM" id="SSF46966">
    <property type="entry name" value="Spectrin repeat"/>
    <property type="match status" value="1"/>
</dbReference>
<feature type="compositionally biased region" description="Basic and acidic residues" evidence="1">
    <location>
        <begin position="465"/>
        <end position="484"/>
    </location>
</feature>
<reference evidence="2" key="2">
    <citation type="submission" date="2025-09" db="UniProtKB">
        <authorList>
            <consortium name="Ensembl"/>
        </authorList>
    </citation>
    <scope>IDENTIFICATION</scope>
</reference>
<name>A0A3Q2WXS6_HAPBU</name>
<dbReference type="AlphaFoldDB" id="A0A3Q2WXS6"/>
<keyword evidence="3" id="KW-1185">Reference proteome</keyword>
<proteinExistence type="predicted"/>
<evidence type="ECO:0000313" key="3">
    <source>
        <dbReference type="Proteomes" id="UP000264840"/>
    </source>
</evidence>
<sequence>MEVKGCRQRWKLNCRELQSKRCSTPEVTERVKIEKGDKEEPYKGVTMAATSKYLTGRQYLTRKPLFSVEEHVSILKKTRPQRLMEKEKQQDRSEHHNIKFLPKPREELIPQRLSLSPIEISLPSSSEEDLGSPLGVSELHHEDSATFGTSFPGNRLAQQSLSRSNFKVCGLDLPPKPRLTSTVLYPTYSPCSNKRSQAQRVIESRRERSWRERKRCSFGVNSKEIPKSPYQADYWACAIPETLPPSPNRHCTAWDPNKEYQELLDYTYPLRPRQVDSEWDSSKSLQDDSLQTNLNLQDSGIAMGHLCSSTSLPGLDISTGAKGQSSERIALSSNYMSPDLQFITSSSGEPLSLLSLSSDCLDCSEDGGERNPFVNDGLNYQHHMRSTSAFSAFIRSESVLRQSRCVHGDLDEEFWPLPDRVEELQLLSRQVREMTAQLSWPVTANWDSLETCTTSWPSSISLSGKQEERTKVKELQEDKQDRNDFKKWSTEHKNAPPTAAVYVGHADGGLGRPSLKKAETLVDRLCGLSLIDNPKESLEGQEHSDSLMQHIKVFCSHLELLIQQLNAMSEKMELLTEPTVDMDRGKSSLADYQSFQRELSSHQPLASCVLNTGQLLLSCINSTSPFLKDTLLLIESQSEMLQAHNEHFFSSILSAIDSLGQPNQASPVQQSTKCPVVVQEST</sequence>
<protein>
    <submittedName>
        <fullName evidence="2">Centrosomal protein 68</fullName>
    </submittedName>
</protein>
<dbReference type="OrthoDB" id="9448174at2759"/>
<dbReference type="GeneTree" id="ENSGT00810000125473"/>
<organism evidence="2 3">
    <name type="scientific">Haplochromis burtoni</name>
    <name type="common">Burton's mouthbrooder</name>
    <name type="synonym">Chromis burtoni</name>
    <dbReference type="NCBI Taxonomy" id="8153"/>
    <lineage>
        <taxon>Eukaryota</taxon>
        <taxon>Metazoa</taxon>
        <taxon>Chordata</taxon>
        <taxon>Craniata</taxon>
        <taxon>Vertebrata</taxon>
        <taxon>Euteleostomi</taxon>
        <taxon>Actinopterygii</taxon>
        <taxon>Neopterygii</taxon>
        <taxon>Teleostei</taxon>
        <taxon>Neoteleostei</taxon>
        <taxon>Acanthomorphata</taxon>
        <taxon>Ovalentaria</taxon>
        <taxon>Cichlomorphae</taxon>
        <taxon>Cichliformes</taxon>
        <taxon>Cichlidae</taxon>
        <taxon>African cichlids</taxon>
        <taxon>Pseudocrenilabrinae</taxon>
        <taxon>Haplochromini</taxon>
        <taxon>Haplochromis</taxon>
    </lineage>
</organism>
<dbReference type="Proteomes" id="UP000264840">
    <property type="component" value="Unplaced"/>
</dbReference>
<dbReference type="CTD" id="23177"/>
<reference evidence="2" key="1">
    <citation type="submission" date="2025-08" db="UniProtKB">
        <authorList>
            <consortium name="Ensembl"/>
        </authorList>
    </citation>
    <scope>IDENTIFICATION</scope>
</reference>
<dbReference type="Ensembl" id="ENSHBUT00000001260.1">
    <property type="protein sequence ID" value="ENSHBUP00000027249.1"/>
    <property type="gene ID" value="ENSHBUG00000010360.1"/>
</dbReference>